<sequence length="415" mass="46997">MPNERQKLEQLLIMNQEIEQAKDVDVLLERILSVARKLTNADAGSIYIVTEDGHLEFNHSQNETLQQQLKPGKKLIYKTFTVPINHQSISGYVASTGETLNIPDVYNFPHNDVPYRFDPSYDQKSQYRSQSMLTIPLKNNQNKVIGVMQLINAMNQEGNVIPFPEDEIPFIRVFANNAAIAIERAQMTRAIILRMISMAELRDPEETGPHVNRVGAYSSEIYETWARNHQINQTTINNYKDILRMAAMLHDVGKVGIRDEILQKPGRLNDDEFETMKQHVIMGAQLFLNTQSEFDEIAGQIALNHHEHWDGTGYPGHVDPGNGGKPLPGYEIEGGKARGKKGEEIPLFGRIVAVADVYDALSSKRAYKDAWTEDDVLRELKKGSGQQFDPEIIKAFFSSLDMIRSIAQRYSDEPS</sequence>
<accession>A0A2G6KHD6</accession>
<dbReference type="SMART" id="SM00065">
    <property type="entry name" value="GAF"/>
    <property type="match status" value="1"/>
</dbReference>
<name>A0A2G6KHD6_9BACT</name>
<comment type="caution">
    <text evidence="2">The sequence shown here is derived from an EMBL/GenBank/DDBJ whole genome shotgun (WGS) entry which is preliminary data.</text>
</comment>
<dbReference type="PANTHER" id="PTHR43155:SF2">
    <property type="entry name" value="CYCLIC DI-GMP PHOSPHODIESTERASE PA4108"/>
    <property type="match status" value="1"/>
</dbReference>
<dbReference type="PROSITE" id="PS51832">
    <property type="entry name" value="HD_GYP"/>
    <property type="match status" value="1"/>
</dbReference>
<dbReference type="AlphaFoldDB" id="A0A2G6KHD6"/>
<organism evidence="2 3">
    <name type="scientific">candidate division KSB3 bacterium</name>
    <dbReference type="NCBI Taxonomy" id="2044937"/>
    <lineage>
        <taxon>Bacteria</taxon>
        <taxon>candidate division KSB3</taxon>
    </lineage>
</organism>
<dbReference type="Pfam" id="PF01590">
    <property type="entry name" value="GAF"/>
    <property type="match status" value="1"/>
</dbReference>
<dbReference type="InterPro" id="IPR003018">
    <property type="entry name" value="GAF"/>
</dbReference>
<evidence type="ECO:0000313" key="2">
    <source>
        <dbReference type="EMBL" id="PIE35098.1"/>
    </source>
</evidence>
<dbReference type="Gene3D" id="3.30.450.40">
    <property type="match status" value="1"/>
</dbReference>
<dbReference type="CDD" id="cd00077">
    <property type="entry name" value="HDc"/>
    <property type="match status" value="1"/>
</dbReference>
<feature type="domain" description="HD-GYP" evidence="1">
    <location>
        <begin position="185"/>
        <end position="412"/>
    </location>
</feature>
<protein>
    <submittedName>
        <fullName evidence="2">Phosphohydrolase</fullName>
    </submittedName>
</protein>
<dbReference type="GO" id="GO:0016787">
    <property type="term" value="F:hydrolase activity"/>
    <property type="evidence" value="ECO:0007669"/>
    <property type="project" value="UniProtKB-KW"/>
</dbReference>
<dbReference type="InterPro" id="IPR003607">
    <property type="entry name" value="HD/PDEase_dom"/>
</dbReference>
<dbReference type="SUPFAM" id="SSF55781">
    <property type="entry name" value="GAF domain-like"/>
    <property type="match status" value="1"/>
</dbReference>
<proteinExistence type="predicted"/>
<dbReference type="InterPro" id="IPR029016">
    <property type="entry name" value="GAF-like_dom_sf"/>
</dbReference>
<dbReference type="Gene3D" id="1.10.3210.10">
    <property type="entry name" value="Hypothetical protein af1432"/>
    <property type="match status" value="1"/>
</dbReference>
<evidence type="ECO:0000259" key="1">
    <source>
        <dbReference type="PROSITE" id="PS51832"/>
    </source>
</evidence>
<reference evidence="2 3" key="1">
    <citation type="submission" date="2017-10" db="EMBL/GenBank/DDBJ databases">
        <title>Novel microbial diversity and functional potential in the marine mammal oral microbiome.</title>
        <authorList>
            <person name="Dudek N.K."/>
            <person name="Sun C.L."/>
            <person name="Burstein D."/>
            <person name="Kantor R.S."/>
            <person name="Aliaga Goltsman D.S."/>
            <person name="Bik E.M."/>
            <person name="Thomas B.C."/>
            <person name="Banfield J.F."/>
            <person name="Relman D.A."/>
        </authorList>
    </citation>
    <scope>NUCLEOTIDE SEQUENCE [LARGE SCALE GENOMIC DNA]</scope>
    <source>
        <strain evidence="2">DOLJORAL78_47_16</strain>
    </source>
</reference>
<dbReference type="Proteomes" id="UP000230821">
    <property type="component" value="Unassembled WGS sequence"/>
</dbReference>
<dbReference type="Pfam" id="PF01966">
    <property type="entry name" value="HD"/>
    <property type="match status" value="1"/>
</dbReference>
<dbReference type="EMBL" id="PDSK01000063">
    <property type="protein sequence ID" value="PIE35098.1"/>
    <property type="molecule type" value="Genomic_DNA"/>
</dbReference>
<dbReference type="InterPro" id="IPR037522">
    <property type="entry name" value="HD_GYP_dom"/>
</dbReference>
<gene>
    <name evidence="2" type="ORF">CSA56_05500</name>
</gene>
<dbReference type="PANTHER" id="PTHR43155">
    <property type="entry name" value="CYCLIC DI-GMP PHOSPHODIESTERASE PA4108-RELATED"/>
    <property type="match status" value="1"/>
</dbReference>
<evidence type="ECO:0000313" key="3">
    <source>
        <dbReference type="Proteomes" id="UP000230821"/>
    </source>
</evidence>
<dbReference type="InterPro" id="IPR006674">
    <property type="entry name" value="HD_domain"/>
</dbReference>
<dbReference type="SMART" id="SM00471">
    <property type="entry name" value="HDc"/>
    <property type="match status" value="1"/>
</dbReference>
<dbReference type="SUPFAM" id="SSF109604">
    <property type="entry name" value="HD-domain/PDEase-like"/>
    <property type="match status" value="1"/>
</dbReference>
<keyword evidence="2" id="KW-0378">Hydrolase</keyword>